<feature type="transmembrane region" description="Helical" evidence="1">
    <location>
        <begin position="84"/>
        <end position="108"/>
    </location>
</feature>
<evidence type="ECO:0000313" key="3">
    <source>
        <dbReference type="Proteomes" id="UP000467240"/>
    </source>
</evidence>
<gene>
    <name evidence="2" type="ORF">F8O01_04350</name>
</gene>
<dbReference type="InterPro" id="IPR009781">
    <property type="entry name" value="DUF1345"/>
</dbReference>
<proteinExistence type="predicted"/>
<name>A0A7J5BZS7_9MICO</name>
<protein>
    <submittedName>
        <fullName evidence="2">DUF1345 domain-containing protein</fullName>
    </submittedName>
</protein>
<reference evidence="2 3" key="1">
    <citation type="submission" date="2019-09" db="EMBL/GenBank/DDBJ databases">
        <title>Phylogeny of genus Pseudoclavibacter and closely related genus.</title>
        <authorList>
            <person name="Li Y."/>
        </authorList>
    </citation>
    <scope>NUCLEOTIDE SEQUENCE [LARGE SCALE GENOMIC DNA]</scope>
    <source>
        <strain evidence="2 3">DSM 23821</strain>
    </source>
</reference>
<feature type="transmembrane region" description="Helical" evidence="1">
    <location>
        <begin position="114"/>
        <end position="134"/>
    </location>
</feature>
<keyword evidence="1" id="KW-0812">Transmembrane</keyword>
<keyword evidence="3" id="KW-1185">Reference proteome</keyword>
<dbReference type="Proteomes" id="UP000467240">
    <property type="component" value="Unassembled WGS sequence"/>
</dbReference>
<feature type="transmembrane region" description="Helical" evidence="1">
    <location>
        <begin position="16"/>
        <end position="36"/>
    </location>
</feature>
<dbReference type="AlphaFoldDB" id="A0A7J5BZS7"/>
<keyword evidence="1" id="KW-0472">Membrane</keyword>
<organism evidence="2 3">
    <name type="scientific">Pseudoclavibacter chungangensis</name>
    <dbReference type="NCBI Taxonomy" id="587635"/>
    <lineage>
        <taxon>Bacteria</taxon>
        <taxon>Bacillati</taxon>
        <taxon>Actinomycetota</taxon>
        <taxon>Actinomycetes</taxon>
        <taxon>Micrococcales</taxon>
        <taxon>Microbacteriaceae</taxon>
        <taxon>Pseudoclavibacter</taxon>
    </lineage>
</organism>
<accession>A0A7J5BZS7</accession>
<dbReference type="EMBL" id="WBJZ01000004">
    <property type="protein sequence ID" value="KAB1660159.1"/>
    <property type="molecule type" value="Genomic_DNA"/>
</dbReference>
<comment type="caution">
    <text evidence="2">The sequence shown here is derived from an EMBL/GenBank/DDBJ whole genome shotgun (WGS) entry which is preliminary data.</text>
</comment>
<dbReference type="OrthoDB" id="64737at2"/>
<feature type="transmembrane region" description="Helical" evidence="1">
    <location>
        <begin position="42"/>
        <end position="63"/>
    </location>
</feature>
<keyword evidence="1" id="KW-1133">Transmembrane helix</keyword>
<evidence type="ECO:0000256" key="1">
    <source>
        <dbReference type="SAM" id="Phobius"/>
    </source>
</evidence>
<dbReference type="Pfam" id="PF07077">
    <property type="entry name" value="DUF1345"/>
    <property type="match status" value="1"/>
</dbReference>
<feature type="transmembrane region" description="Helical" evidence="1">
    <location>
        <begin position="191"/>
        <end position="216"/>
    </location>
</feature>
<evidence type="ECO:0000313" key="2">
    <source>
        <dbReference type="EMBL" id="KAB1660159.1"/>
    </source>
</evidence>
<dbReference type="RefSeq" id="WP_158039655.1">
    <property type="nucleotide sequence ID" value="NZ_JACCFV010000001.1"/>
</dbReference>
<sequence>MSKTDRGLLRSSARTRLLVAGGVGIGSGVATALLGGGAFALAAGWAAGSLVFLVWVWGAIARMSPAETRTHALLEDDTRTGSHVALVVAALASLAALVVMLVAAGSLGSPLREWLTGAGLVTVMLSWCVVQTLYTLRYAHLHYLDAPNGIDFNQDGDADYLDFAYVAFTMGMTYQVSDTNLRRSALRRAGLGHALLAFLFGAFVLATTINLVAGLASPG</sequence>